<dbReference type="Proteomes" id="UP001227126">
    <property type="component" value="Unassembled WGS sequence"/>
</dbReference>
<comment type="caution">
    <text evidence="2">The sequence shown here is derived from an EMBL/GenBank/DDBJ whole genome shotgun (WGS) entry which is preliminary data.</text>
</comment>
<reference evidence="2 3" key="1">
    <citation type="submission" date="2023-05" db="EMBL/GenBank/DDBJ databases">
        <title>Sedimentitalea sp. nov. JM2-8.</title>
        <authorList>
            <person name="Huang J."/>
        </authorList>
    </citation>
    <scope>NUCLEOTIDE SEQUENCE [LARGE SCALE GENOMIC DNA]</scope>
    <source>
        <strain evidence="2 3">JM2-8</strain>
    </source>
</reference>
<gene>
    <name evidence="2" type="ORF">QO034_04855</name>
</gene>
<accession>A0ABT7FBJ1</accession>
<proteinExistence type="predicted"/>
<dbReference type="EMBL" id="JASNJE010000004">
    <property type="protein sequence ID" value="MDK3072435.1"/>
    <property type="molecule type" value="Genomic_DNA"/>
</dbReference>
<evidence type="ECO:0000256" key="1">
    <source>
        <dbReference type="SAM" id="SignalP"/>
    </source>
</evidence>
<sequence>MELNFRAALCAGGLALGALVAFGPAANAASVTVDLDYEFSGATMPSSPLKLTINESAVDTLTYTLDASALLASEHVKEFYFNLDPFLSPLTWDLTDTSAAWDSYGEGLDTFKADGDGFFDYRLVFDNANRLSGTEIYSFSITGTDLDLTDIVSKSTASGNATIIGGFYFAAHVGGIPDPAGGSSLSGWITCNHWDQNGGCSGGPTPRSGPPPNNVPVPASLPLLLTALGAAAFMRRRAKASA</sequence>
<feature type="chain" id="PRO_5046627030" evidence="1">
    <location>
        <begin position="29"/>
        <end position="242"/>
    </location>
</feature>
<keyword evidence="3" id="KW-1185">Reference proteome</keyword>
<protein>
    <submittedName>
        <fullName evidence="2">VPLPA-CTERM sorting domain-containing protein</fullName>
    </submittedName>
</protein>
<evidence type="ECO:0000313" key="2">
    <source>
        <dbReference type="EMBL" id="MDK3072435.1"/>
    </source>
</evidence>
<feature type="signal peptide" evidence="1">
    <location>
        <begin position="1"/>
        <end position="28"/>
    </location>
</feature>
<name>A0ABT7FBJ1_9RHOB</name>
<dbReference type="InterPro" id="IPR013424">
    <property type="entry name" value="Ice-binding_C"/>
</dbReference>
<dbReference type="InterPro" id="IPR022472">
    <property type="entry name" value="VPLPA-CTERM"/>
</dbReference>
<keyword evidence="1" id="KW-0732">Signal</keyword>
<evidence type="ECO:0000313" key="3">
    <source>
        <dbReference type="Proteomes" id="UP001227126"/>
    </source>
</evidence>
<organism evidence="2 3">
    <name type="scientific">Sedimentitalea xiamensis</name>
    <dbReference type="NCBI Taxonomy" id="3050037"/>
    <lineage>
        <taxon>Bacteria</taxon>
        <taxon>Pseudomonadati</taxon>
        <taxon>Pseudomonadota</taxon>
        <taxon>Alphaproteobacteria</taxon>
        <taxon>Rhodobacterales</taxon>
        <taxon>Paracoccaceae</taxon>
        <taxon>Sedimentitalea</taxon>
    </lineage>
</organism>
<dbReference type="NCBIfam" id="TIGR02595">
    <property type="entry name" value="PEP_CTERM"/>
    <property type="match status" value="1"/>
</dbReference>
<dbReference type="NCBIfam" id="TIGR03370">
    <property type="entry name" value="VPLPA-CTERM"/>
    <property type="match status" value="1"/>
</dbReference>
<dbReference type="RefSeq" id="WP_284484376.1">
    <property type="nucleotide sequence ID" value="NZ_JASNJE010000004.1"/>
</dbReference>